<feature type="compositionally biased region" description="Polar residues" evidence="1">
    <location>
        <begin position="1622"/>
        <end position="1635"/>
    </location>
</feature>
<feature type="compositionally biased region" description="Polar residues" evidence="1">
    <location>
        <begin position="1930"/>
        <end position="2020"/>
    </location>
</feature>
<evidence type="ECO:0000313" key="4">
    <source>
        <dbReference type="EMBL" id="QIR16400.1"/>
    </source>
</evidence>
<feature type="compositionally biased region" description="Polar residues" evidence="1">
    <location>
        <begin position="1279"/>
        <end position="1292"/>
    </location>
</feature>
<feature type="region of interest" description="Disordered" evidence="1">
    <location>
        <begin position="1262"/>
        <end position="2123"/>
    </location>
</feature>
<feature type="compositionally biased region" description="Basic and acidic residues" evidence="1">
    <location>
        <begin position="1298"/>
        <end position="1314"/>
    </location>
</feature>
<feature type="compositionally biased region" description="Polar residues" evidence="1">
    <location>
        <begin position="1842"/>
        <end position="1874"/>
    </location>
</feature>
<accession>A0A6G9QP76</accession>
<keyword evidence="2" id="KW-1133">Transmembrane helix</keyword>
<feature type="compositionally biased region" description="Low complexity" evidence="1">
    <location>
        <begin position="694"/>
        <end position="716"/>
    </location>
</feature>
<feature type="compositionally biased region" description="Polar residues" evidence="1">
    <location>
        <begin position="1535"/>
        <end position="1548"/>
    </location>
</feature>
<evidence type="ECO:0000256" key="2">
    <source>
        <dbReference type="SAM" id="Phobius"/>
    </source>
</evidence>
<keyword evidence="2" id="KW-0812">Transmembrane</keyword>
<protein>
    <recommendedName>
        <fullName evidence="3">TraG N-terminal Proteobacteria domain-containing protein</fullName>
    </recommendedName>
</protein>
<feature type="transmembrane region" description="Helical" evidence="2">
    <location>
        <begin position="101"/>
        <end position="118"/>
    </location>
</feature>
<geneLocation type="plasmid" evidence="4 5">
    <name>pPN3F2_1</name>
</geneLocation>
<feature type="compositionally biased region" description="Polar residues" evidence="1">
    <location>
        <begin position="2084"/>
        <end position="2097"/>
    </location>
</feature>
<proteinExistence type="predicted"/>
<feature type="domain" description="TraG N-terminal Proteobacteria" evidence="3">
    <location>
        <begin position="5"/>
        <end position="464"/>
    </location>
</feature>
<dbReference type="PANTHER" id="PTHR47641">
    <property type="entry name" value="PERIAXIN-LIKE"/>
    <property type="match status" value="1"/>
</dbReference>
<feature type="transmembrane region" description="Helical" evidence="2">
    <location>
        <begin position="376"/>
        <end position="396"/>
    </location>
</feature>
<feature type="region of interest" description="Disordered" evidence="1">
    <location>
        <begin position="888"/>
        <end position="914"/>
    </location>
</feature>
<feature type="compositionally biased region" description="Polar residues" evidence="1">
    <location>
        <begin position="1727"/>
        <end position="1762"/>
    </location>
</feature>
<organism evidence="4 5">
    <name type="scientific">Shewanella aestuarii</name>
    <dbReference type="NCBI Taxonomy" id="1028752"/>
    <lineage>
        <taxon>Bacteria</taxon>
        <taxon>Pseudomonadati</taxon>
        <taxon>Pseudomonadota</taxon>
        <taxon>Gammaproteobacteria</taxon>
        <taxon>Alteromonadales</taxon>
        <taxon>Shewanellaceae</taxon>
        <taxon>Shewanella</taxon>
    </lineage>
</organism>
<feature type="compositionally biased region" description="Basic and acidic residues" evidence="1">
    <location>
        <begin position="895"/>
        <end position="914"/>
    </location>
</feature>
<gene>
    <name evidence="4" type="ORF">HBH39_18150</name>
</gene>
<feature type="compositionally biased region" description="Basic and acidic residues" evidence="1">
    <location>
        <begin position="1467"/>
        <end position="1493"/>
    </location>
</feature>
<feature type="transmembrane region" description="Helical" evidence="2">
    <location>
        <begin position="346"/>
        <end position="364"/>
    </location>
</feature>
<feature type="compositionally biased region" description="Polar residues" evidence="1">
    <location>
        <begin position="2104"/>
        <end position="2116"/>
    </location>
</feature>
<feature type="compositionally biased region" description="Polar residues" evidence="1">
    <location>
        <begin position="1806"/>
        <end position="1816"/>
    </location>
</feature>
<evidence type="ECO:0000256" key="1">
    <source>
        <dbReference type="SAM" id="MobiDB-lite"/>
    </source>
</evidence>
<feature type="compositionally biased region" description="Polar residues" evidence="1">
    <location>
        <begin position="1320"/>
        <end position="1330"/>
    </location>
</feature>
<feature type="transmembrane region" description="Helical" evidence="2">
    <location>
        <begin position="64"/>
        <end position="81"/>
    </location>
</feature>
<feature type="compositionally biased region" description="Polar residues" evidence="1">
    <location>
        <begin position="1581"/>
        <end position="1591"/>
    </location>
</feature>
<feature type="compositionally biased region" description="Polar residues" evidence="1">
    <location>
        <begin position="1823"/>
        <end position="1834"/>
    </location>
</feature>
<keyword evidence="4" id="KW-0614">Plasmid</keyword>
<feature type="compositionally biased region" description="Basic and acidic residues" evidence="1">
    <location>
        <begin position="1380"/>
        <end position="1401"/>
    </location>
</feature>
<feature type="transmembrane region" description="Helical" evidence="2">
    <location>
        <begin position="31"/>
        <end position="52"/>
    </location>
</feature>
<dbReference type="EMBL" id="CP050314">
    <property type="protein sequence ID" value="QIR16400.1"/>
    <property type="molecule type" value="Genomic_DNA"/>
</dbReference>
<feature type="compositionally biased region" description="Low complexity" evidence="1">
    <location>
        <begin position="1882"/>
        <end position="1902"/>
    </location>
</feature>
<feature type="compositionally biased region" description="Polar residues" evidence="1">
    <location>
        <begin position="2030"/>
        <end position="2073"/>
    </location>
</feature>
<feature type="compositionally biased region" description="Basic and acidic residues" evidence="1">
    <location>
        <begin position="1592"/>
        <end position="1601"/>
    </location>
</feature>
<keyword evidence="2" id="KW-0472">Membrane</keyword>
<feature type="compositionally biased region" description="Basic and acidic residues" evidence="1">
    <location>
        <begin position="1641"/>
        <end position="1662"/>
    </location>
</feature>
<reference evidence="4 5" key="1">
    <citation type="submission" date="2020-03" db="EMBL/GenBank/DDBJ databases">
        <title>Complete genome sequence of Shewanella sp.</title>
        <authorList>
            <person name="Kim Y.-S."/>
            <person name="Kim S.-J."/>
            <person name="Jung H.-K."/>
            <person name="Kim K.-H."/>
        </authorList>
    </citation>
    <scope>NUCLEOTIDE SEQUENCE [LARGE SCALE GENOMIC DNA]</scope>
    <source>
        <strain evidence="4 5">PN3F2</strain>
        <plasmid evidence="4 5">pPN3F2_1</plasmid>
    </source>
</reference>
<dbReference type="PANTHER" id="PTHR47641:SF10">
    <property type="entry name" value="SERINE-RICH 25 KDA ANTIGEN PROTEIN"/>
    <property type="match status" value="1"/>
</dbReference>
<feature type="compositionally biased region" description="Polar residues" evidence="1">
    <location>
        <begin position="1407"/>
        <end position="1417"/>
    </location>
</feature>
<sequence>MTGFEVYSMGNPEFLIEIFKGLSRMWSTNDIFVLFGIALLLGLMAGMFKWAIDQDKSPFPAKGFIISIIVVLGLLGPQSLVDVTVISKRDNTYQNISNVPLLPALSGWMITGTITVVADQFAQAFSVVGVANTWTAFSPIQHFVGLASVNYQSACVPIEGSEKTYNICKTLNQYLNDCYVTSELLSPSKNEPLDVLAKAYPKELVPSIAISNKALDSVYFLSTNPAASDGIMASCIEVHTHLTNAVNSAHFNLALDKSMASQGLKLSEVDKFIAQQTPNGTIPEAESSLDLAKVMFLQSEFANYFNNSPYGNQVAKGMFDTVNQRHLANAQKKEYWMENAEIMQSFFEALCVFITPFIGVTLAFSGQGLLAVGQYFMVWVFVNLWAVMLVLVNGFMAMAMTGRFTENVAAGTSQFSLTSIDSQFTTANSYISMGGMLYTFIPAICIFVMYKGVHAMQGLASKSMADPNIKAERFAPDTGATVTNGQTAYGNQNSVYQNNTGEWNRGDTLAKTSATDYSVGSSTANSAGMAAQSLSSSAEQVANSRKSAVNEMFSKGNVGSYDYKNGESNQYTVGSKEAAVEAAAQAIQEATGMDISQARKVAASGTVSGEMGGSLTFGGEKSPLGFKLGAKAQAALGIDESASASEKKSLQESMNLAQRHSKEINASLANTKLASEGWSDTTSAAFQKSATEGAELARQEQALRQQSASLSAMQSRSSQVSASTQIGMSQLHSALGNQSIQDFLKSSDPELWDKLQSQQYQLSDGKKGGIDDYLNEKTSDHLLSSNNTSVDGYAMAKGKALMNLLDQHDAIDLKAGNGGVDFDKERSDNQISQGIFQALKDNGITGGAEGVDFYKQRGEQLDLMQDASQNINKVFDDSAKRLAQPNAEELATKSQKIESDSNQFRDDATKNTKNGMEDVAKNNIDISGKANDVGMVIPQGVSANAADKITDAGSSVDGNSLAQTLHQSDHSILKPAADYFLKGSGGEAMGNYIINSVNSGNASNVDSVQDNYAKGMEKLNDIGAINTKVLDQGLRTDGATQERFDAALAVISDQKFVDGLFTPEGNPTPVASQSFTDEQLNQIKAGNDWYKSYLNGNTKSDQIEQSLSRIEAGQNNNGNIASAYVDAQENRGKVASTVDTNSPADKTATALGMILDGKSALAVDQELGITGSGESFGRTYYDKGRFSDRAEHGADQQIEYNKLKDLGGKLESVMSPEQKQNYDDYLKHARETYKTEDYSTNSNQQNSPSVSTISMIAKEEEEEAVIPNSQVTKAEAGSVSGSDTPQTATPQAASGEVAKGEVAKGEVAKVETGKAEAGSVSGSETPSTAKSEAHVAEVASGEVASGETASGETAKAEAGSVSGSDTPQTATPQAASGEVAKGEVAKGDVAKGEVAKAETGKAEAGSVSGSETPSTAKSEAHVAEVASGEVASGETASGETAKAEAGSVSGSDTPQTATPQAASGEVAKGEVAKGDVAKGDVAKGEVAKPETGKAEAGSVSGSETPSTAKSEAHVAEVASGEVASGETAKAEAGSVSGSDTPQTATPQAASGEVAKGEVAKGDVAKGEVAKAETGKAEAGSVSGSETPSTAKSEAHVAEVAKGDVASGEVAKAVTGKAEAGSVSGSDTPQTATPQAASGEVAKGEVAKGDVAKGEVAKAETGKAEAGSVSGSETPSTAKSEAHVAEVAKGDVASGETAKAEVGSVSGSDTPQTASPQAASGGVAKAETGNTETGSVRGSETPLTNDAGRNSVGTNNAGSNDVGVNSAGVGSDTSTNNTGSNDVGMGSGSTNNTGSNDVGVNSAGVGSDTSTNNTGSNDVGMGSGSTNDTGSNDVGVNSAGVGSDTSTNNTGSNDVGANDVGMSSSPTNDTGSNDVGANDVGMSSSPTNNTGSNSVGTNNAGSNDVGVNSAGVGSDTSTNDAGRNDVGMGSGSTNDTGSNDVGANDVGMSSSPTNDTGSNDVGANDVGMSSSPTNDTGSNDVGANDIGMSSSPTNDTGSNDVGANDVGMSSSPTNDTGSNDVGANDVGMGSGSTNDTGSNDVGANDVGMSSSPTNDTGSNDVGANGKNSADSRNNISDEQKVTIKAQANENNGENTLATNEKESEMNQQNETRLTPSNFGFVGGR</sequence>
<feature type="region of interest" description="Disordered" evidence="1">
    <location>
        <begin position="689"/>
        <end position="716"/>
    </location>
</feature>
<dbReference type="KEGG" id="saes:HBH39_18150"/>
<dbReference type="InterPro" id="IPR012931">
    <property type="entry name" value="TraG_N_Proteobacteria"/>
</dbReference>
<evidence type="ECO:0000259" key="3">
    <source>
        <dbReference type="Pfam" id="PF07916"/>
    </source>
</evidence>
<feature type="compositionally biased region" description="Basic and acidic residues" evidence="1">
    <location>
        <begin position="1554"/>
        <end position="1575"/>
    </location>
</feature>
<dbReference type="Proteomes" id="UP000502608">
    <property type="component" value="Plasmid pPN3F2_1"/>
</dbReference>
<feature type="compositionally biased region" description="Polar residues" evidence="1">
    <location>
        <begin position="1448"/>
        <end position="1461"/>
    </location>
</feature>
<feature type="transmembrane region" description="Helical" evidence="2">
    <location>
        <begin position="430"/>
        <end position="450"/>
    </location>
</feature>
<feature type="compositionally biased region" description="Basic and acidic residues" evidence="1">
    <location>
        <begin position="1679"/>
        <end position="1688"/>
    </location>
</feature>
<feature type="compositionally biased region" description="Polar residues" evidence="1">
    <location>
        <begin position="1770"/>
        <end position="1780"/>
    </location>
</feature>
<dbReference type="RefSeq" id="WP_167680231.1">
    <property type="nucleotide sequence ID" value="NZ_CP050314.1"/>
</dbReference>
<feature type="compositionally biased region" description="Polar residues" evidence="1">
    <location>
        <begin position="1499"/>
        <end position="1509"/>
    </location>
</feature>
<feature type="compositionally biased region" description="Polar residues" evidence="1">
    <location>
        <begin position="1361"/>
        <end position="1374"/>
    </location>
</feature>
<keyword evidence="5" id="KW-1185">Reference proteome</keyword>
<feature type="compositionally biased region" description="Polar residues" evidence="1">
    <location>
        <begin position="1704"/>
        <end position="1717"/>
    </location>
</feature>
<feature type="compositionally biased region" description="Polar residues" evidence="1">
    <location>
        <begin position="1668"/>
        <end position="1678"/>
    </location>
</feature>
<dbReference type="Pfam" id="PF07916">
    <property type="entry name" value="TraG_N"/>
    <property type="match status" value="1"/>
</dbReference>
<name>A0A6G9QP76_9GAMM</name>
<evidence type="ECO:0000313" key="5">
    <source>
        <dbReference type="Proteomes" id="UP000502608"/>
    </source>
</evidence>